<dbReference type="EMBL" id="JANAWD010000087">
    <property type="protein sequence ID" value="KAJ3487598.1"/>
    <property type="molecule type" value="Genomic_DNA"/>
</dbReference>
<accession>A0AAD5YJ37</accession>
<evidence type="ECO:0000313" key="3">
    <source>
        <dbReference type="EMBL" id="KAJ3487598.1"/>
    </source>
</evidence>
<feature type="domain" description="F-box" evidence="2">
    <location>
        <begin position="197"/>
        <end position="239"/>
    </location>
</feature>
<keyword evidence="4" id="KW-1185">Reference proteome</keyword>
<comment type="caution">
    <text evidence="3">The sequence shown here is derived from an EMBL/GenBank/DDBJ whole genome shotgun (WGS) entry which is preliminary data.</text>
</comment>
<organism evidence="3 4">
    <name type="scientific">Meripilus lineatus</name>
    <dbReference type="NCBI Taxonomy" id="2056292"/>
    <lineage>
        <taxon>Eukaryota</taxon>
        <taxon>Fungi</taxon>
        <taxon>Dikarya</taxon>
        <taxon>Basidiomycota</taxon>
        <taxon>Agaricomycotina</taxon>
        <taxon>Agaricomycetes</taxon>
        <taxon>Polyporales</taxon>
        <taxon>Meripilaceae</taxon>
        <taxon>Meripilus</taxon>
    </lineage>
</organism>
<dbReference type="CDD" id="cd09917">
    <property type="entry name" value="F-box_SF"/>
    <property type="match status" value="1"/>
</dbReference>
<dbReference type="SMART" id="SM00256">
    <property type="entry name" value="FBOX"/>
    <property type="match status" value="1"/>
</dbReference>
<dbReference type="SUPFAM" id="SSF52047">
    <property type="entry name" value="RNI-like"/>
    <property type="match status" value="1"/>
</dbReference>
<proteinExistence type="predicted"/>
<name>A0AAD5YJ37_9APHY</name>
<dbReference type="SUPFAM" id="SSF81383">
    <property type="entry name" value="F-box domain"/>
    <property type="match status" value="1"/>
</dbReference>
<feature type="region of interest" description="Disordered" evidence="1">
    <location>
        <begin position="1"/>
        <end position="84"/>
    </location>
</feature>
<dbReference type="Pfam" id="PF12937">
    <property type="entry name" value="F-box-like"/>
    <property type="match status" value="1"/>
</dbReference>
<evidence type="ECO:0000313" key="4">
    <source>
        <dbReference type="Proteomes" id="UP001212997"/>
    </source>
</evidence>
<dbReference type="Proteomes" id="UP001212997">
    <property type="component" value="Unassembled WGS sequence"/>
</dbReference>
<reference evidence="3" key="1">
    <citation type="submission" date="2022-07" db="EMBL/GenBank/DDBJ databases">
        <title>Genome Sequence of Physisporinus lineatus.</title>
        <authorList>
            <person name="Buettner E."/>
        </authorList>
    </citation>
    <scope>NUCLEOTIDE SEQUENCE</scope>
    <source>
        <strain evidence="3">VT162</strain>
    </source>
</reference>
<dbReference type="AlphaFoldDB" id="A0AAD5YJ37"/>
<sequence>MSSVCSPSYPPINTSPPQADSKGAGVPPHQDPLHPILARPDADDASLGTPPSDDDPSALSSVSPQSPWDIDGLPFPDGYPDSPHHNVDRLTELAVTELPVDYDALMDYWHGTSSIVLCPSPRSSIPTKSRPTEPGSLDFIYREYHPRRLISTDFLGSCHTISLPDEDSSSFHFRKSWFNRSDYPSDVIIWHAEATMLPMELLLDILEYLARDVKSLFACALTCRRLRLLAQPMINKFRRKKIEIDATRYDDLDELVEWLRPAPKLGRSIETFKVNGTSIKSIPVVLSVLPIRLSSLLISVRELEFRDFTVESQPYPSRWSLYGRAFPNLTKLELACIRFPSLKDFVALITSFPALTTLRLVELELGSPVIPKCIYTCFKQRKLMLNDINIQDSSLFLPAFIPWLAQRNAQLHTLYIVKPIIPRDPCPLLIFDFRNDLQSLRFSMSRVYPTKNPQYNLSISWQVRYNLMNYLVRTHINRVLVELLRPRFLALKSIDIPGVSEHDIPWVIAILSSTGRSLQTMDLKIYPASENIDPFAWTRLDVVLSSWFMDSHKNHNSKLTLELRRYRFKDEDHSIESLFPLTTSLGKDKWGTFNTWG</sequence>
<dbReference type="Gene3D" id="1.20.1280.50">
    <property type="match status" value="1"/>
</dbReference>
<protein>
    <recommendedName>
        <fullName evidence="2">F-box domain-containing protein</fullName>
    </recommendedName>
</protein>
<evidence type="ECO:0000256" key="1">
    <source>
        <dbReference type="SAM" id="MobiDB-lite"/>
    </source>
</evidence>
<dbReference type="InterPro" id="IPR036047">
    <property type="entry name" value="F-box-like_dom_sf"/>
</dbReference>
<gene>
    <name evidence="3" type="ORF">NLI96_g3436</name>
</gene>
<evidence type="ECO:0000259" key="2">
    <source>
        <dbReference type="SMART" id="SM00256"/>
    </source>
</evidence>
<dbReference type="InterPro" id="IPR001810">
    <property type="entry name" value="F-box_dom"/>
</dbReference>